<feature type="compositionally biased region" description="Acidic residues" evidence="1">
    <location>
        <begin position="156"/>
        <end position="165"/>
    </location>
</feature>
<feature type="region of interest" description="Disordered" evidence="1">
    <location>
        <begin position="156"/>
        <end position="199"/>
    </location>
</feature>
<dbReference type="AlphaFoldDB" id="H7EIK9"/>
<dbReference type="Proteomes" id="UP000003571">
    <property type="component" value="Unassembled WGS sequence"/>
</dbReference>
<comment type="caution">
    <text evidence="2">The sequence shown here is derived from an EMBL/GenBank/DDBJ whole genome shotgun (WGS) entry which is preliminary data.</text>
</comment>
<proteinExistence type="predicted"/>
<name>H7EIK9_9SPIR</name>
<gene>
    <name evidence="2" type="ORF">TresaDRAFT_2415</name>
</gene>
<dbReference type="SUPFAM" id="SSF100920">
    <property type="entry name" value="Heat shock protein 70kD (HSP70), peptide-binding domain"/>
    <property type="match status" value="1"/>
</dbReference>
<dbReference type="InterPro" id="IPR029047">
    <property type="entry name" value="HSP70_peptide-bd_sf"/>
</dbReference>
<evidence type="ECO:0000313" key="2">
    <source>
        <dbReference type="EMBL" id="EIC02537.1"/>
    </source>
</evidence>
<protein>
    <submittedName>
        <fullName evidence="2">Uncharacterized protein</fullName>
    </submittedName>
</protein>
<dbReference type="eggNOG" id="COG1652">
    <property type="taxonomic scope" value="Bacteria"/>
</dbReference>
<keyword evidence="3" id="KW-1185">Reference proteome</keyword>
<dbReference type="Gene3D" id="2.60.34.10">
    <property type="entry name" value="Substrate Binding Domain Of DNAk, Chain A, domain 1"/>
    <property type="match status" value="1"/>
</dbReference>
<feature type="compositionally biased region" description="Acidic residues" evidence="1">
    <location>
        <begin position="184"/>
        <end position="199"/>
    </location>
</feature>
<sequence length="199" mass="21949">MKHIGIKLADGSFYPILEEGEKAKRILDLTTAQDNQDEVHVDLYSFEMNDDGTTSDEEYMDTITVPNLKPHTKGEPNLQLSIGIDENNELSAEILDSETGSKSEKQVNLAQRKPAEKSEIDAAELTDQLTNSEMTINNLGIEEPKIDDSIIEDPSFEEVSLDDIGESNGIVADNEAGDDLTLPENDDSLSDDDFSLPEM</sequence>
<reference evidence="2 3" key="1">
    <citation type="submission" date="2011-09" db="EMBL/GenBank/DDBJ databases">
        <title>The draft genome of Treponema saccharophilum DSM 2985.</title>
        <authorList>
            <consortium name="US DOE Joint Genome Institute (JGI-PGF)"/>
            <person name="Lucas S."/>
            <person name="Copeland A."/>
            <person name="Lapidus A."/>
            <person name="Glavina del Rio T."/>
            <person name="Dalin E."/>
            <person name="Tice H."/>
            <person name="Bruce D."/>
            <person name="Goodwin L."/>
            <person name="Pitluck S."/>
            <person name="Peters L."/>
            <person name="Kyrpides N."/>
            <person name="Mavromatis K."/>
            <person name="Ivanova N."/>
            <person name="Markowitz V."/>
            <person name="Cheng J.-F."/>
            <person name="Hugenholtz P."/>
            <person name="Woyke T."/>
            <person name="Wu D."/>
            <person name="Gronow S."/>
            <person name="Wellnitz S."/>
            <person name="Brambilla E."/>
            <person name="Klenk H.-P."/>
            <person name="Eisen J.A."/>
        </authorList>
    </citation>
    <scope>NUCLEOTIDE SEQUENCE [LARGE SCALE GENOMIC DNA]</scope>
    <source>
        <strain evidence="2 3">DSM 2985</strain>
    </source>
</reference>
<feature type="region of interest" description="Disordered" evidence="1">
    <location>
        <begin position="96"/>
        <end position="117"/>
    </location>
</feature>
<organism evidence="2 3">
    <name type="scientific">Treponema saccharophilum DSM 2985</name>
    <dbReference type="NCBI Taxonomy" id="907348"/>
    <lineage>
        <taxon>Bacteria</taxon>
        <taxon>Pseudomonadati</taxon>
        <taxon>Spirochaetota</taxon>
        <taxon>Spirochaetia</taxon>
        <taxon>Spirochaetales</taxon>
        <taxon>Treponemataceae</taxon>
        <taxon>Treponema</taxon>
    </lineage>
</organism>
<feature type="non-terminal residue" evidence="2">
    <location>
        <position position="199"/>
    </location>
</feature>
<evidence type="ECO:0000313" key="3">
    <source>
        <dbReference type="Proteomes" id="UP000003571"/>
    </source>
</evidence>
<dbReference type="EMBL" id="AGRW01000037">
    <property type="protein sequence ID" value="EIC02537.1"/>
    <property type="molecule type" value="Genomic_DNA"/>
</dbReference>
<accession>H7EIK9</accession>
<evidence type="ECO:0000256" key="1">
    <source>
        <dbReference type="SAM" id="MobiDB-lite"/>
    </source>
</evidence>
<dbReference type="STRING" id="907348.TresaDRAFT_2415"/>